<reference evidence="2 3" key="1">
    <citation type="submission" date="2019-03" db="EMBL/GenBank/DDBJ databases">
        <title>The genome sequence of a newly discovered highly antifungal drug resistant Aspergillus species, Aspergillus tanneri NIH 1004.</title>
        <authorList>
            <person name="Mounaud S."/>
            <person name="Singh I."/>
            <person name="Joardar V."/>
            <person name="Pakala S."/>
            <person name="Pakala S."/>
            <person name="Venepally P."/>
            <person name="Hoover J."/>
            <person name="Nierman W."/>
            <person name="Chung J."/>
            <person name="Losada L."/>
        </authorList>
    </citation>
    <scope>NUCLEOTIDE SEQUENCE [LARGE SCALE GENOMIC DNA]</scope>
    <source>
        <strain evidence="2 3">NIH1004</strain>
    </source>
</reference>
<feature type="compositionally biased region" description="Polar residues" evidence="1">
    <location>
        <begin position="7"/>
        <end position="30"/>
    </location>
</feature>
<dbReference type="EMBL" id="SOSA01000679">
    <property type="protein sequence ID" value="THC89289.1"/>
    <property type="molecule type" value="Genomic_DNA"/>
</dbReference>
<evidence type="ECO:0000256" key="1">
    <source>
        <dbReference type="SAM" id="MobiDB-lite"/>
    </source>
</evidence>
<evidence type="ECO:0000313" key="3">
    <source>
        <dbReference type="Proteomes" id="UP000308092"/>
    </source>
</evidence>
<evidence type="ECO:0000313" key="2">
    <source>
        <dbReference type="EMBL" id="THC89289.1"/>
    </source>
</evidence>
<name>A0A4S3J378_9EURO</name>
<proteinExistence type="predicted"/>
<keyword evidence="3" id="KW-1185">Reference proteome</keyword>
<dbReference type="AlphaFoldDB" id="A0A4S3J378"/>
<comment type="caution">
    <text evidence="2">The sequence shown here is derived from an EMBL/GenBank/DDBJ whole genome shotgun (WGS) entry which is preliminary data.</text>
</comment>
<dbReference type="VEuPathDB" id="FungiDB:EYZ11_011264"/>
<sequence>MGKVAGSATQQQQDANSGAQNVNHMGSNSL</sequence>
<dbReference type="Proteomes" id="UP000308092">
    <property type="component" value="Unassembled WGS sequence"/>
</dbReference>
<gene>
    <name evidence="2" type="ORF">EYZ11_011264</name>
</gene>
<feature type="region of interest" description="Disordered" evidence="1">
    <location>
        <begin position="1"/>
        <end position="30"/>
    </location>
</feature>
<protein>
    <submittedName>
        <fullName evidence="2">Uncharacterized protein</fullName>
    </submittedName>
</protein>
<organism evidence="2 3">
    <name type="scientific">Aspergillus tanneri</name>
    <dbReference type="NCBI Taxonomy" id="1220188"/>
    <lineage>
        <taxon>Eukaryota</taxon>
        <taxon>Fungi</taxon>
        <taxon>Dikarya</taxon>
        <taxon>Ascomycota</taxon>
        <taxon>Pezizomycotina</taxon>
        <taxon>Eurotiomycetes</taxon>
        <taxon>Eurotiomycetidae</taxon>
        <taxon>Eurotiales</taxon>
        <taxon>Aspergillaceae</taxon>
        <taxon>Aspergillus</taxon>
        <taxon>Aspergillus subgen. Circumdati</taxon>
    </lineage>
</organism>
<accession>A0A4S3J378</accession>